<dbReference type="Gene3D" id="3.40.50.12780">
    <property type="entry name" value="N-terminal domain of ligase-like"/>
    <property type="match status" value="1"/>
</dbReference>
<keyword evidence="2" id="KW-1185">Reference proteome</keyword>
<dbReference type="EMBL" id="LT985188">
    <property type="protein sequence ID" value="SPD87597.1"/>
    <property type="molecule type" value="Genomic_DNA"/>
</dbReference>
<dbReference type="NCBIfam" id="TIGR02304">
    <property type="entry name" value="aden_form_hyp"/>
    <property type="match status" value="1"/>
</dbReference>
<evidence type="ECO:0008006" key="3">
    <source>
        <dbReference type="Google" id="ProtNLM"/>
    </source>
</evidence>
<sequence length="423" mass="46280">MVDRWRVLAAALATRSRRFGTRAQLERHQQRRLQHVLNRARRVYPFYAAAGTSLADFPVLDKATWLRHFDGLNDRGLDLAQCLAAARAAEADRSFEATLKGVSIGLSSGTSGQQGVFLTTPAEQARWAGVMLAKALPSLREPARVALVLRSGGPLYQAVHGGRITFCYVDLALPPDAIAERLQAFAPTVLAAPPQVLDDLAARRSSVSRPDLAPHTIYSIADVLDDDVASRVASGFGCPARQIYQATEGFLGISCEHGILHLNEDLVHVEREVIDQSSGRFTPVITDLYRTTQAIIRYRLNDVLLPGVPDCPCGSAFATVARVEGRADDVLWLPDQAGATRPLFADFVRNAVLAAPGVHDFRLVQRLDGSLGLAVRPSNAQASAHRALQRLLRSRGFAEPAISGRPWPVESSIDKRRRVRRER</sequence>
<dbReference type="InterPro" id="IPR042099">
    <property type="entry name" value="ANL_N_sf"/>
</dbReference>
<proteinExistence type="predicted"/>
<dbReference type="PANTHER" id="PTHR36932:SF1">
    <property type="entry name" value="CAPSULAR POLYSACCHARIDE BIOSYNTHESIS PROTEIN"/>
    <property type="match status" value="1"/>
</dbReference>
<dbReference type="Proteomes" id="UP000238164">
    <property type="component" value="Chromosome 1"/>
</dbReference>
<accession>A0A2N9JJG9</accession>
<evidence type="ECO:0000313" key="2">
    <source>
        <dbReference type="Proteomes" id="UP000238164"/>
    </source>
</evidence>
<dbReference type="SUPFAM" id="SSF56801">
    <property type="entry name" value="Acetyl-CoA synthetase-like"/>
    <property type="match status" value="1"/>
</dbReference>
<gene>
    <name evidence="1" type="ORF">MPLG2_2567</name>
</gene>
<reference evidence="1 2" key="1">
    <citation type="submission" date="2018-02" db="EMBL/GenBank/DDBJ databases">
        <authorList>
            <person name="Cohen D.B."/>
            <person name="Kent A.D."/>
        </authorList>
    </citation>
    <scope>NUCLEOTIDE SEQUENCE [LARGE SCALE GENOMIC DNA]</scope>
    <source>
        <strain evidence="1">1</strain>
    </source>
</reference>
<dbReference type="RefSeq" id="WP_105186294.1">
    <property type="nucleotide sequence ID" value="NZ_BAAAGO010000031.1"/>
</dbReference>
<name>A0A2N9JJG9_9ACTN</name>
<dbReference type="PANTHER" id="PTHR36932">
    <property type="entry name" value="CAPSULAR POLYSACCHARIDE BIOSYNTHESIS PROTEIN"/>
    <property type="match status" value="1"/>
</dbReference>
<protein>
    <recommendedName>
        <fullName evidence="3">Adenylate-forming enzyme</fullName>
    </recommendedName>
</protein>
<dbReference type="KEGG" id="mgg:MPLG2_2567"/>
<dbReference type="AlphaFoldDB" id="A0A2N9JJG9"/>
<organism evidence="1 2">
    <name type="scientific">Micropruina glycogenica</name>
    <dbReference type="NCBI Taxonomy" id="75385"/>
    <lineage>
        <taxon>Bacteria</taxon>
        <taxon>Bacillati</taxon>
        <taxon>Actinomycetota</taxon>
        <taxon>Actinomycetes</taxon>
        <taxon>Propionibacteriales</taxon>
        <taxon>Nocardioidaceae</taxon>
        <taxon>Micropruina</taxon>
    </lineage>
</organism>
<evidence type="ECO:0000313" key="1">
    <source>
        <dbReference type="EMBL" id="SPD87597.1"/>
    </source>
</evidence>
<dbReference type="InterPro" id="IPR053158">
    <property type="entry name" value="CapK_Type1_Caps_Biosynth"/>
</dbReference>
<dbReference type="OrthoDB" id="580775at2"/>
<dbReference type="InterPro" id="IPR012685">
    <property type="entry name" value="CHP02304_F390_synth-rel"/>
</dbReference>